<comment type="subcellular location">
    <subcellularLocation>
        <location evidence="1">Membrane</location>
    </subcellularLocation>
</comment>
<dbReference type="CDD" id="cd07023">
    <property type="entry name" value="S49_Sppa_N_C"/>
    <property type="match status" value="1"/>
</dbReference>
<evidence type="ECO:0000313" key="11">
    <source>
        <dbReference type="Proteomes" id="UP000761264"/>
    </source>
</evidence>
<name>A0A967EZA8_9PROT</name>
<dbReference type="AlphaFoldDB" id="A0A967EZA8"/>
<dbReference type="Gene3D" id="3.90.226.10">
    <property type="entry name" value="2-enoyl-CoA Hydratase, Chain A, domain 1"/>
    <property type="match status" value="3"/>
</dbReference>
<organism evidence="10 11">
    <name type="scientific">Pelagibius litoralis</name>
    <dbReference type="NCBI Taxonomy" id="374515"/>
    <lineage>
        <taxon>Bacteria</taxon>
        <taxon>Pseudomonadati</taxon>
        <taxon>Pseudomonadota</taxon>
        <taxon>Alphaproteobacteria</taxon>
        <taxon>Rhodospirillales</taxon>
        <taxon>Rhodovibrionaceae</taxon>
        <taxon>Pelagibius</taxon>
    </lineage>
</organism>
<dbReference type="EMBL" id="JAAQPH010000012">
    <property type="protein sequence ID" value="NIA70134.1"/>
    <property type="molecule type" value="Genomic_DNA"/>
</dbReference>
<dbReference type="InterPro" id="IPR004635">
    <property type="entry name" value="Pept_S49_SppA"/>
</dbReference>
<feature type="transmembrane region" description="Helical" evidence="8">
    <location>
        <begin position="7"/>
        <end position="34"/>
    </location>
</feature>
<evidence type="ECO:0000256" key="6">
    <source>
        <dbReference type="ARBA" id="ARBA00023136"/>
    </source>
</evidence>
<comment type="similarity">
    <text evidence="2">Belongs to the peptidase S49 family.</text>
</comment>
<dbReference type="RefSeq" id="WP_167226433.1">
    <property type="nucleotide sequence ID" value="NZ_JAAQPH010000012.1"/>
</dbReference>
<keyword evidence="11" id="KW-1185">Reference proteome</keyword>
<keyword evidence="5" id="KW-0720">Serine protease</keyword>
<accession>A0A967EZA8</accession>
<dbReference type="NCBIfam" id="TIGR00705">
    <property type="entry name" value="SppA_67K"/>
    <property type="match status" value="1"/>
</dbReference>
<dbReference type="InterPro" id="IPR047272">
    <property type="entry name" value="S49_SppA_C"/>
</dbReference>
<keyword evidence="6 8" id="KW-0472">Membrane</keyword>
<keyword evidence="3" id="KW-0645">Protease</keyword>
<comment type="caution">
    <text evidence="10">The sequence shown here is derived from an EMBL/GenBank/DDBJ whole genome shotgun (WGS) entry which is preliminary data.</text>
</comment>
<dbReference type="SUPFAM" id="SSF52096">
    <property type="entry name" value="ClpP/crotonase"/>
    <property type="match status" value="2"/>
</dbReference>
<dbReference type="CDD" id="cd07018">
    <property type="entry name" value="S49_SppA_67K_type"/>
    <property type="match status" value="1"/>
</dbReference>
<evidence type="ECO:0000256" key="8">
    <source>
        <dbReference type="SAM" id="Phobius"/>
    </source>
</evidence>
<dbReference type="GO" id="GO:0006465">
    <property type="term" value="P:signal peptide processing"/>
    <property type="evidence" value="ECO:0007669"/>
    <property type="project" value="InterPro"/>
</dbReference>
<dbReference type="Pfam" id="PF01343">
    <property type="entry name" value="Peptidase_S49"/>
    <property type="match status" value="2"/>
</dbReference>
<feature type="domain" description="Peptidase S49" evidence="9">
    <location>
        <begin position="124"/>
        <end position="277"/>
    </location>
</feature>
<evidence type="ECO:0000256" key="3">
    <source>
        <dbReference type="ARBA" id="ARBA00022670"/>
    </source>
</evidence>
<reference evidence="10" key="1">
    <citation type="submission" date="2020-03" db="EMBL/GenBank/DDBJ databases">
        <title>Genome of Pelagibius litoralis DSM 21314T.</title>
        <authorList>
            <person name="Wang G."/>
        </authorList>
    </citation>
    <scope>NUCLEOTIDE SEQUENCE</scope>
    <source>
        <strain evidence="10">DSM 21314</strain>
    </source>
</reference>
<dbReference type="PANTHER" id="PTHR33209:SF1">
    <property type="entry name" value="PEPTIDASE S49 DOMAIN-CONTAINING PROTEIN"/>
    <property type="match status" value="1"/>
</dbReference>
<feature type="active site" description="Proton donor/acceptor" evidence="7">
    <location>
        <position position="197"/>
    </location>
</feature>
<dbReference type="Proteomes" id="UP000761264">
    <property type="component" value="Unassembled WGS sequence"/>
</dbReference>
<gene>
    <name evidence="10" type="primary">sppA</name>
    <name evidence="10" type="ORF">HBA54_16125</name>
</gene>
<keyword evidence="8" id="KW-0812">Transmembrane</keyword>
<dbReference type="Gene3D" id="6.20.330.10">
    <property type="match status" value="1"/>
</dbReference>
<feature type="domain" description="Peptidase S49" evidence="9">
    <location>
        <begin position="379"/>
        <end position="529"/>
    </location>
</feature>
<evidence type="ECO:0000259" key="9">
    <source>
        <dbReference type="Pfam" id="PF01343"/>
    </source>
</evidence>
<keyword evidence="8" id="KW-1133">Transmembrane helix</keyword>
<feature type="active site" description="Nucleophile" evidence="7">
    <location>
        <position position="396"/>
    </location>
</feature>
<dbReference type="PANTHER" id="PTHR33209">
    <property type="entry name" value="PROTEASE 4"/>
    <property type="match status" value="1"/>
</dbReference>
<dbReference type="GO" id="GO:0008236">
    <property type="term" value="F:serine-type peptidase activity"/>
    <property type="evidence" value="ECO:0007669"/>
    <property type="project" value="UniProtKB-KW"/>
</dbReference>
<dbReference type="PIRSF" id="PIRSF001217">
    <property type="entry name" value="Protease_4_SppA"/>
    <property type="match status" value="1"/>
</dbReference>
<proteinExistence type="inferred from homology"/>
<dbReference type="InterPro" id="IPR029045">
    <property type="entry name" value="ClpP/crotonase-like_dom_sf"/>
</dbReference>
<evidence type="ECO:0000313" key="10">
    <source>
        <dbReference type="EMBL" id="NIA70134.1"/>
    </source>
</evidence>
<dbReference type="InterPro" id="IPR047217">
    <property type="entry name" value="S49_SppA_67K_type_N"/>
</dbReference>
<evidence type="ECO:0000256" key="1">
    <source>
        <dbReference type="ARBA" id="ARBA00004370"/>
    </source>
</evidence>
<dbReference type="NCBIfam" id="TIGR00706">
    <property type="entry name" value="SppA_dom"/>
    <property type="match status" value="1"/>
</dbReference>
<evidence type="ECO:0000256" key="5">
    <source>
        <dbReference type="ARBA" id="ARBA00022825"/>
    </source>
</evidence>
<keyword evidence="4" id="KW-0378">Hydrolase</keyword>
<evidence type="ECO:0000256" key="4">
    <source>
        <dbReference type="ARBA" id="ARBA00022801"/>
    </source>
</evidence>
<dbReference type="GO" id="GO:0016020">
    <property type="term" value="C:membrane"/>
    <property type="evidence" value="ECO:0007669"/>
    <property type="project" value="UniProtKB-SubCell"/>
</dbReference>
<dbReference type="InterPro" id="IPR004634">
    <property type="entry name" value="Pept_S49_pIV"/>
</dbReference>
<evidence type="ECO:0000256" key="7">
    <source>
        <dbReference type="PIRSR" id="PIRSR001217-1"/>
    </source>
</evidence>
<protein>
    <submittedName>
        <fullName evidence="10">Signal peptide peptidase SppA</fullName>
    </submittedName>
</protein>
<sequence length="609" mass="64855">MTRIILFILKCFVGIFATVGFLAAAGIIAGALLLQRFDGWLPQVAELPEESVLVLDMADGLIEQRPDNPLGRVSLGSALILRDAVGSLHAASRDERVKGLVIRAGWGSPGLAQVQELRDAIADFRAQGKPVTAFAETFGEAGNGTLHYYLASAAGEIWVQPSGDIDITGFALQQPFLRQLLEEYGVRAQVGQREEYKGAMAIFTETRLPEPQRQNLQRYLDSTLSQIVTAIAESRNLETGAVRNLVDTAPHRGADALRLGLIDKLGYWDQVSNAVEVAAGPEAELLSLRDYARATAGEADEDADDGTVIALVHGAGPIVLDQGENDPIFGKVSMGAVDVVDALSTAIDDEDVAAILFRVDSPGGSYVASDTIWREVQRARDLGKPVVVSMGDVAGSGGYFVAAPAHSIVAQPGTLTGSIGVITGKFALNDLWRDLGVNWDGVQAGRRANMWSPNAAFSREEWEWLQANLDTTYADFTDKVASGRNLSREEVLAVAGGRIWSGEDALAAGLVDELGGYRKALSVAKEAAGIPEDAVVQLRAYPEERDPFSALFEDAIGGEIENPAILSMVRGLARLAQALAPLVGALESLTADPRTQTLHTGPIPASARP</sequence>
<dbReference type="InterPro" id="IPR002142">
    <property type="entry name" value="Peptidase_S49"/>
</dbReference>
<evidence type="ECO:0000256" key="2">
    <source>
        <dbReference type="ARBA" id="ARBA00008683"/>
    </source>
</evidence>